<comment type="caution">
    <text evidence="2">The sequence shown here is derived from an EMBL/GenBank/DDBJ whole genome shotgun (WGS) entry which is preliminary data.</text>
</comment>
<gene>
    <name evidence="2" type="ORF">J2Z75_005174</name>
</gene>
<dbReference type="EMBL" id="JAGGJV010000011">
    <property type="protein sequence ID" value="MBP1861645.1"/>
    <property type="molecule type" value="Genomic_DNA"/>
</dbReference>
<proteinExistence type="predicted"/>
<keyword evidence="3" id="KW-1185">Reference proteome</keyword>
<reference evidence="2 3" key="1">
    <citation type="submission" date="2021-03" db="EMBL/GenBank/DDBJ databases">
        <title>Genomic Encyclopedia of Type Strains, Phase IV (KMG-IV): sequencing the most valuable type-strain genomes for metagenomic binning, comparative biology and taxonomic classification.</title>
        <authorList>
            <person name="Goeker M."/>
        </authorList>
    </citation>
    <scope>NUCLEOTIDE SEQUENCE [LARGE SCALE GENOMIC DNA]</scope>
    <source>
        <strain evidence="2 3">DSM 26427</strain>
    </source>
</reference>
<dbReference type="Proteomes" id="UP000823786">
    <property type="component" value="Unassembled WGS sequence"/>
</dbReference>
<dbReference type="RefSeq" id="WP_209856202.1">
    <property type="nucleotide sequence ID" value="NZ_JAGGJV010000011.1"/>
</dbReference>
<name>A0ABS4EUK9_9HYPH</name>
<evidence type="ECO:0000256" key="1">
    <source>
        <dbReference type="SAM" id="Phobius"/>
    </source>
</evidence>
<organism evidence="2 3">
    <name type="scientific">Rhizobium herbae</name>
    <dbReference type="NCBI Taxonomy" id="508661"/>
    <lineage>
        <taxon>Bacteria</taxon>
        <taxon>Pseudomonadati</taxon>
        <taxon>Pseudomonadota</taxon>
        <taxon>Alphaproteobacteria</taxon>
        <taxon>Hyphomicrobiales</taxon>
        <taxon>Rhizobiaceae</taxon>
        <taxon>Rhizobium/Agrobacterium group</taxon>
        <taxon>Rhizobium</taxon>
    </lineage>
</organism>
<evidence type="ECO:0000313" key="3">
    <source>
        <dbReference type="Proteomes" id="UP000823786"/>
    </source>
</evidence>
<keyword evidence="1" id="KW-1133">Transmembrane helix</keyword>
<sequence length="137" mass="15352">MTMSEEEFKKLKRRFGDDVSTWPAPYRRLAENRLDEDPVDSLVREAAIDNVDDSLLVRKVLDELDANRNSKWLWYAFTSPRLAAAAVLILTGAVMMGGYQFARVEGRSVEASLFAVAAGAPTTFLFGDEFDRTVSNL</sequence>
<evidence type="ECO:0000313" key="2">
    <source>
        <dbReference type="EMBL" id="MBP1861645.1"/>
    </source>
</evidence>
<keyword evidence="1" id="KW-0472">Membrane</keyword>
<protein>
    <submittedName>
        <fullName evidence="2">Uncharacterized protein</fullName>
    </submittedName>
</protein>
<feature type="transmembrane region" description="Helical" evidence="1">
    <location>
        <begin position="72"/>
        <end position="96"/>
    </location>
</feature>
<accession>A0ABS4EUK9</accession>
<keyword evidence="1" id="KW-0812">Transmembrane</keyword>